<organism evidence="1 2">
    <name type="scientific">SAR324 cluster bacterium</name>
    <dbReference type="NCBI Taxonomy" id="2024889"/>
    <lineage>
        <taxon>Bacteria</taxon>
        <taxon>Deltaproteobacteria</taxon>
        <taxon>SAR324 cluster</taxon>
    </lineage>
</organism>
<evidence type="ECO:0008006" key="3">
    <source>
        <dbReference type="Google" id="ProtNLM"/>
    </source>
</evidence>
<dbReference type="SUPFAM" id="SSF53474">
    <property type="entry name" value="alpha/beta-Hydrolases"/>
    <property type="match status" value="1"/>
</dbReference>
<reference evidence="2" key="1">
    <citation type="submission" date="2017-09" db="EMBL/GenBank/DDBJ databases">
        <title>The Reconstruction of 2,631 Draft Metagenome-Assembled Genomes from the Global Oceans.</title>
        <authorList>
            <person name="Tully B.J."/>
            <person name="Graham E.D."/>
            <person name="Heidelberg J.F."/>
        </authorList>
    </citation>
    <scope>NUCLEOTIDE SEQUENCE [LARGE SCALE GENOMIC DNA]</scope>
</reference>
<dbReference type="EMBL" id="NZEX01000066">
    <property type="protein sequence ID" value="MAH62978.1"/>
    <property type="molecule type" value="Genomic_DNA"/>
</dbReference>
<sequence>MMLRWIGRVLLLGLTSFLGLSYWKLEQIRQPIELEEIPRWQVRELDTKQWKIQSISDPERKTIAWFRGNPRGLRCDTSILLTGVQQGKNLLDGSAGLNDPANTVAMEHPIRKYVSKQSWLSYGVAEWWNIGELIRLEMLHTLGALQALLRHTNGSLDGDARFTEQVVLAGGSFGAPFTAALASLENENVSGLLLIYAFTDFEGLFHREFVRQGRIHYKMPSEPEGLVAWSEDLGLRVLAGSLAWFLSTLLEYGEMEAYLPNIRNTPIHFINGRDDRLAPQPSYNLLWNASPEPKSEIWLPGDHINPGDPVALLRVSEYMYDWGKAQGLRGCEKFDS</sequence>
<dbReference type="AlphaFoldDB" id="A0A2D6YIF4"/>
<dbReference type="InterPro" id="IPR029058">
    <property type="entry name" value="AB_hydrolase_fold"/>
</dbReference>
<dbReference type="Proteomes" id="UP000226525">
    <property type="component" value="Unassembled WGS sequence"/>
</dbReference>
<name>A0A2D6YIF4_9DELT</name>
<proteinExistence type="predicted"/>
<protein>
    <recommendedName>
        <fullName evidence="3">Alpha/beta hydrolase</fullName>
    </recommendedName>
</protein>
<evidence type="ECO:0000313" key="2">
    <source>
        <dbReference type="Proteomes" id="UP000226525"/>
    </source>
</evidence>
<dbReference type="Gene3D" id="3.40.50.1820">
    <property type="entry name" value="alpha/beta hydrolase"/>
    <property type="match status" value="1"/>
</dbReference>
<gene>
    <name evidence="1" type="ORF">CMN54_05955</name>
</gene>
<accession>A0A2D6YIF4</accession>
<comment type="caution">
    <text evidence="1">The sequence shown here is derived from an EMBL/GenBank/DDBJ whole genome shotgun (WGS) entry which is preliminary data.</text>
</comment>
<evidence type="ECO:0000313" key="1">
    <source>
        <dbReference type="EMBL" id="MAH62978.1"/>
    </source>
</evidence>